<gene>
    <name evidence="1" type="ORF">Y10_09890</name>
</gene>
<organism evidence="1 2">
    <name type="scientific">Neptunitalea lumnitzerae</name>
    <dbReference type="NCBI Taxonomy" id="2965509"/>
    <lineage>
        <taxon>Bacteria</taxon>
        <taxon>Pseudomonadati</taxon>
        <taxon>Bacteroidota</taxon>
        <taxon>Flavobacteriia</taxon>
        <taxon>Flavobacteriales</taxon>
        <taxon>Flavobacteriaceae</taxon>
        <taxon>Neptunitalea</taxon>
    </lineage>
</organism>
<dbReference type="EMBL" id="BRVO01000001">
    <property type="protein sequence ID" value="GLB48621.1"/>
    <property type="molecule type" value="Genomic_DNA"/>
</dbReference>
<evidence type="ECO:0008006" key="3">
    <source>
        <dbReference type="Google" id="ProtNLM"/>
    </source>
</evidence>
<evidence type="ECO:0000313" key="1">
    <source>
        <dbReference type="EMBL" id="GLB48621.1"/>
    </source>
</evidence>
<sequence length="126" mass="13912">MNTKNKEVGIFSDFFITSYNIVNYLYNLELLISSANNTNNQGMSFIDDIVIPGDKGRTFMTSVSDPEELSKLKNAVLKVNGVTDVSINTEVFPTEVHVIADVVVDVESIENEVNGLGFHLLPKSNL</sequence>
<name>A0ABQ5MGS0_9FLAO</name>
<comment type="caution">
    <text evidence="1">The sequence shown here is derived from an EMBL/GenBank/DDBJ whole genome shotgun (WGS) entry which is preliminary data.</text>
</comment>
<reference evidence="1" key="1">
    <citation type="submission" date="2022-07" db="EMBL/GenBank/DDBJ databases">
        <title>Taxonomy of Novel Oxalotrophic and Methylotrophic Bacteria.</title>
        <authorList>
            <person name="Sahin N."/>
            <person name="Tani A."/>
        </authorList>
    </citation>
    <scope>NUCLEOTIDE SEQUENCE</scope>
    <source>
        <strain evidence="1">Y10</strain>
    </source>
</reference>
<proteinExistence type="predicted"/>
<dbReference type="Proteomes" id="UP001143543">
    <property type="component" value="Unassembled WGS sequence"/>
</dbReference>
<evidence type="ECO:0000313" key="2">
    <source>
        <dbReference type="Proteomes" id="UP001143543"/>
    </source>
</evidence>
<accession>A0ABQ5MGS0</accession>
<keyword evidence="2" id="KW-1185">Reference proteome</keyword>
<protein>
    <recommendedName>
        <fullName evidence="3">HMA domain-containing protein</fullName>
    </recommendedName>
</protein>